<evidence type="ECO:0008006" key="3">
    <source>
        <dbReference type="Google" id="ProtNLM"/>
    </source>
</evidence>
<dbReference type="AlphaFoldDB" id="A0AAW5R1G4"/>
<dbReference type="EMBL" id="JALIDZ010000006">
    <property type="protein sequence ID" value="MCT8972974.1"/>
    <property type="molecule type" value="Genomic_DNA"/>
</dbReference>
<evidence type="ECO:0000313" key="1">
    <source>
        <dbReference type="EMBL" id="MCT8972974.1"/>
    </source>
</evidence>
<proteinExistence type="predicted"/>
<gene>
    <name evidence="1" type="ORF">MUB46_14000</name>
</gene>
<reference evidence="1 2" key="1">
    <citation type="submission" date="2022-04" db="EMBL/GenBank/DDBJ databases">
        <authorList>
            <person name="Ye Y.-Q."/>
            <person name="Du Z.-J."/>
        </authorList>
    </citation>
    <scope>NUCLEOTIDE SEQUENCE [LARGE SCALE GENOMIC DNA]</scope>
    <source>
        <strain evidence="1 2">A6E488</strain>
    </source>
</reference>
<evidence type="ECO:0000313" key="2">
    <source>
        <dbReference type="Proteomes" id="UP001320898"/>
    </source>
</evidence>
<name>A0AAW5R1G4_9HYPH</name>
<dbReference type="Proteomes" id="UP001320898">
    <property type="component" value="Unassembled WGS sequence"/>
</dbReference>
<dbReference type="RefSeq" id="WP_261616559.1">
    <property type="nucleotide sequence ID" value="NZ_JALIDZ010000006.1"/>
</dbReference>
<sequence>MRIRSERHGLLVGAALVVAAVSGIGAAFAAGPDFDPVAPVPLSATIPADVDPTLRDALLEKGDLLLAHRLFERQQWAAFVALNWPTDDSGAPLAAVGDDGDPAWSNWIETYQVFKPKGAEPDPWDGRHRSVPLADAVQKPLPDDTGPVGYPELGHRDARLLHNLSSTQKLNVATETDQAFSFSVFDQYGRPAYYESLINKVEYDLIVDNKLYEAGGLANYIAKNGKLTFPAGSFEGNTPGAIEVKVAWRVLDPAMDDFSRYLTQPAYVVSGSDDPTWKAVTVGLVGFHIAQKTETSPQWIWSTFEHVDNVTVNRLHEITTADGTKRRLQASFNDAECEWCPVNVPVPPDENGVRRTQVTRLVPIPGETAALNARMRAVLAEAGSKLQYYEMIGVQWPTYPDMQPQRGAAFPGSVVNVSGGEPLMQYLANSVMETFSQVGNRPADKLPRSVTTSDRMTFGTGSCVACHSASPYDFSWIMTKAQPRPAE</sequence>
<comment type="caution">
    <text evidence="1">The sequence shown here is derived from an EMBL/GenBank/DDBJ whole genome shotgun (WGS) entry which is preliminary data.</text>
</comment>
<keyword evidence="2" id="KW-1185">Reference proteome</keyword>
<organism evidence="1 2">
    <name type="scientific">Microbaculum marinisediminis</name>
    <dbReference type="NCBI Taxonomy" id="2931392"/>
    <lineage>
        <taxon>Bacteria</taxon>
        <taxon>Pseudomonadati</taxon>
        <taxon>Pseudomonadota</taxon>
        <taxon>Alphaproteobacteria</taxon>
        <taxon>Hyphomicrobiales</taxon>
        <taxon>Tepidamorphaceae</taxon>
        <taxon>Microbaculum</taxon>
    </lineage>
</organism>
<protein>
    <recommendedName>
        <fullName evidence="3">Cytochrome c domain-containing protein</fullName>
    </recommendedName>
</protein>
<accession>A0AAW5R1G4</accession>